<dbReference type="PANTHER" id="PTHR34075:SF5">
    <property type="entry name" value="BLR3430 PROTEIN"/>
    <property type="match status" value="1"/>
</dbReference>
<gene>
    <name evidence="3" type="ORF">HY30_15950</name>
</gene>
<evidence type="ECO:0000313" key="3">
    <source>
        <dbReference type="EMBL" id="KCZ58698.1"/>
    </source>
</evidence>
<dbReference type="InterPro" id="IPR052513">
    <property type="entry name" value="Thioester_dehydratase-like"/>
</dbReference>
<evidence type="ECO:0000259" key="2">
    <source>
        <dbReference type="Pfam" id="PF12172"/>
    </source>
</evidence>
<reference evidence="3 4" key="1">
    <citation type="journal article" date="2014" name="Antonie Van Leeuwenhoek">
        <title>Hyphomonas beringensis sp. nov. and Hyphomonas chukchiensis sp. nov., isolated from surface seawater of the Bering Sea and Chukchi Sea.</title>
        <authorList>
            <person name="Li C."/>
            <person name="Lai Q."/>
            <person name="Li G."/>
            <person name="Dong C."/>
            <person name="Wang J."/>
            <person name="Liao Y."/>
            <person name="Shao Z."/>
        </authorList>
    </citation>
    <scope>NUCLEOTIDE SEQUENCE [LARGE SCALE GENOMIC DNA]</scope>
    <source>
        <strain evidence="3 4">BH-BN04-4</strain>
    </source>
</reference>
<feature type="domain" description="ChsH2 rubredoxin-like zinc ribbon" evidence="2">
    <location>
        <begin position="20"/>
        <end position="52"/>
    </location>
</feature>
<dbReference type="InterPro" id="IPR022002">
    <property type="entry name" value="ChsH2_Znr"/>
</dbReference>
<dbReference type="EMBL" id="AWFG01000020">
    <property type="protein sequence ID" value="KCZ58698.1"/>
    <property type="molecule type" value="Genomic_DNA"/>
</dbReference>
<comment type="caution">
    <text evidence="3">The sequence shown here is derived from an EMBL/GenBank/DDBJ whole genome shotgun (WGS) entry which is preliminary data.</text>
</comment>
<evidence type="ECO:0008006" key="5">
    <source>
        <dbReference type="Google" id="ProtNLM"/>
    </source>
</evidence>
<dbReference type="RefSeq" id="WP_034739273.1">
    <property type="nucleotide sequence ID" value="NZ_AWFG01000020.1"/>
</dbReference>
<evidence type="ECO:0000313" key="4">
    <source>
        <dbReference type="Proteomes" id="UP000027190"/>
    </source>
</evidence>
<dbReference type="PATRIC" id="fig|1280947.3.peg.1780"/>
<dbReference type="OrthoDB" id="3182121at2"/>
<dbReference type="Pfam" id="PF01796">
    <property type="entry name" value="OB_ChsH2_C"/>
    <property type="match status" value="1"/>
</dbReference>
<dbReference type="AlphaFoldDB" id="A0A062UPC6"/>
<organism evidence="3 4">
    <name type="scientific">Hyphomonas chukchiensis</name>
    <dbReference type="NCBI Taxonomy" id="1280947"/>
    <lineage>
        <taxon>Bacteria</taxon>
        <taxon>Pseudomonadati</taxon>
        <taxon>Pseudomonadota</taxon>
        <taxon>Alphaproteobacteria</taxon>
        <taxon>Hyphomonadales</taxon>
        <taxon>Hyphomonadaceae</taxon>
        <taxon>Hyphomonas</taxon>
    </lineage>
</organism>
<name>A0A062UPC6_9PROT</name>
<dbReference type="Gene3D" id="6.10.30.10">
    <property type="match status" value="1"/>
</dbReference>
<proteinExistence type="predicted"/>
<keyword evidence="4" id="KW-1185">Reference proteome</keyword>
<dbReference type="STRING" id="1280947.HY30_15950"/>
<protein>
    <recommendedName>
        <fullName evidence="5">DUF35 domain-containing protein</fullName>
    </recommendedName>
</protein>
<dbReference type="Proteomes" id="UP000027190">
    <property type="component" value="Unassembled WGS sequence"/>
</dbReference>
<sequence length="138" mass="15541">MQSQYDKPVPHIDEESRPYWAALKREKLILKRCLACSRHHFYPRILCPHCHSCELKWSEASGLGTIYSFTIARRGAGPAFSADAPYAVAIVELDEGVRMMTNIVIENVDILAIGQRVGVIFEHVTEDVTLPKFKLIGS</sequence>
<dbReference type="eggNOG" id="COG1545">
    <property type="taxonomic scope" value="Bacteria"/>
</dbReference>
<dbReference type="SUPFAM" id="SSF50249">
    <property type="entry name" value="Nucleic acid-binding proteins"/>
    <property type="match status" value="1"/>
</dbReference>
<dbReference type="PANTHER" id="PTHR34075">
    <property type="entry name" value="BLR3430 PROTEIN"/>
    <property type="match status" value="1"/>
</dbReference>
<feature type="domain" description="ChsH2 C-terminal OB-fold" evidence="1">
    <location>
        <begin position="57"/>
        <end position="119"/>
    </location>
</feature>
<dbReference type="Pfam" id="PF12172">
    <property type="entry name" value="zf-ChsH2"/>
    <property type="match status" value="1"/>
</dbReference>
<dbReference type="InterPro" id="IPR002878">
    <property type="entry name" value="ChsH2_C"/>
</dbReference>
<dbReference type="InterPro" id="IPR012340">
    <property type="entry name" value="NA-bd_OB-fold"/>
</dbReference>
<evidence type="ECO:0000259" key="1">
    <source>
        <dbReference type="Pfam" id="PF01796"/>
    </source>
</evidence>
<accession>A0A062UPC6</accession>